<dbReference type="Pfam" id="PF07690">
    <property type="entry name" value="MFS_1"/>
    <property type="match status" value="1"/>
</dbReference>
<reference evidence="7 8" key="1">
    <citation type="journal article" date="2019" name="Emerg. Microbes Infect.">
        <title>Comprehensive subspecies identification of 175 nontuberculous mycobacteria species based on 7547 genomic profiles.</title>
        <authorList>
            <person name="Matsumoto Y."/>
            <person name="Kinjo T."/>
            <person name="Motooka D."/>
            <person name="Nabeya D."/>
            <person name="Jung N."/>
            <person name="Uechi K."/>
            <person name="Horii T."/>
            <person name="Iida T."/>
            <person name="Fujita J."/>
            <person name="Nakamura S."/>
        </authorList>
    </citation>
    <scope>NUCLEOTIDE SEQUENCE [LARGE SCALE GENOMIC DNA]</scope>
    <source>
        <strain evidence="7 8">JCM 6370</strain>
    </source>
</reference>
<dbReference type="InterPro" id="IPR036259">
    <property type="entry name" value="MFS_trans_sf"/>
</dbReference>
<keyword evidence="4 5" id="KW-0472">Membrane</keyword>
<dbReference type="InterPro" id="IPR011701">
    <property type="entry name" value="MFS"/>
</dbReference>
<dbReference type="AlphaFoldDB" id="A0A7I7UF39"/>
<feature type="domain" description="Major facilitator superfamily (MFS) profile" evidence="6">
    <location>
        <begin position="18"/>
        <end position="404"/>
    </location>
</feature>
<keyword evidence="2 5" id="KW-0812">Transmembrane</keyword>
<feature type="transmembrane region" description="Helical" evidence="5">
    <location>
        <begin position="21"/>
        <end position="45"/>
    </location>
</feature>
<evidence type="ECO:0000256" key="1">
    <source>
        <dbReference type="ARBA" id="ARBA00004651"/>
    </source>
</evidence>
<protein>
    <submittedName>
        <fullName evidence="7">MFS transporter</fullName>
    </submittedName>
</protein>
<dbReference type="PANTHER" id="PTHR23527:SF1">
    <property type="entry name" value="BLL3282 PROTEIN"/>
    <property type="match status" value="1"/>
</dbReference>
<evidence type="ECO:0000256" key="2">
    <source>
        <dbReference type="ARBA" id="ARBA00022692"/>
    </source>
</evidence>
<dbReference type="InterPro" id="IPR052952">
    <property type="entry name" value="MFS-Transporter"/>
</dbReference>
<dbReference type="GO" id="GO:0022857">
    <property type="term" value="F:transmembrane transporter activity"/>
    <property type="evidence" value="ECO:0007669"/>
    <property type="project" value="InterPro"/>
</dbReference>
<proteinExistence type="predicted"/>
<evidence type="ECO:0000259" key="6">
    <source>
        <dbReference type="PROSITE" id="PS50850"/>
    </source>
</evidence>
<feature type="transmembrane region" description="Helical" evidence="5">
    <location>
        <begin position="57"/>
        <end position="81"/>
    </location>
</feature>
<dbReference type="EMBL" id="AP022599">
    <property type="protein sequence ID" value="BBY79279.1"/>
    <property type="molecule type" value="Genomic_DNA"/>
</dbReference>
<dbReference type="GO" id="GO:0005886">
    <property type="term" value="C:plasma membrane"/>
    <property type="evidence" value="ECO:0007669"/>
    <property type="project" value="UniProtKB-SubCell"/>
</dbReference>
<accession>A0A7I7UF39</accession>
<dbReference type="Gene3D" id="1.20.1250.20">
    <property type="entry name" value="MFS general substrate transporter like domains"/>
    <property type="match status" value="2"/>
</dbReference>
<feature type="transmembrane region" description="Helical" evidence="5">
    <location>
        <begin position="293"/>
        <end position="311"/>
    </location>
</feature>
<dbReference type="PROSITE" id="PS50850">
    <property type="entry name" value="MFS"/>
    <property type="match status" value="1"/>
</dbReference>
<feature type="transmembrane region" description="Helical" evidence="5">
    <location>
        <begin position="88"/>
        <end position="107"/>
    </location>
</feature>
<evidence type="ECO:0000256" key="3">
    <source>
        <dbReference type="ARBA" id="ARBA00022989"/>
    </source>
</evidence>
<feature type="transmembrane region" description="Helical" evidence="5">
    <location>
        <begin position="254"/>
        <end position="272"/>
    </location>
</feature>
<name>A0A7I7UF39_MYCPV</name>
<dbReference type="SUPFAM" id="SSF103473">
    <property type="entry name" value="MFS general substrate transporter"/>
    <property type="match status" value="1"/>
</dbReference>
<evidence type="ECO:0000256" key="5">
    <source>
        <dbReference type="SAM" id="Phobius"/>
    </source>
</evidence>
<feature type="transmembrane region" description="Helical" evidence="5">
    <location>
        <begin position="113"/>
        <end position="136"/>
    </location>
</feature>
<gene>
    <name evidence="7" type="ORF">MPUL_04370</name>
</gene>
<dbReference type="PANTHER" id="PTHR23527">
    <property type="entry name" value="BLL3282 PROTEIN"/>
    <property type="match status" value="1"/>
</dbReference>
<feature type="transmembrane region" description="Helical" evidence="5">
    <location>
        <begin position="360"/>
        <end position="392"/>
    </location>
</feature>
<keyword evidence="3 5" id="KW-1133">Transmembrane helix</keyword>
<evidence type="ECO:0000256" key="4">
    <source>
        <dbReference type="ARBA" id="ARBA00023136"/>
    </source>
</evidence>
<organism evidence="7 8">
    <name type="scientific">Mycolicibacterium pulveris</name>
    <name type="common">Mycobacterium pulveris</name>
    <dbReference type="NCBI Taxonomy" id="36813"/>
    <lineage>
        <taxon>Bacteria</taxon>
        <taxon>Bacillati</taxon>
        <taxon>Actinomycetota</taxon>
        <taxon>Actinomycetes</taxon>
        <taxon>Mycobacteriales</taxon>
        <taxon>Mycobacteriaceae</taxon>
        <taxon>Mycolicibacterium</taxon>
    </lineage>
</organism>
<sequence length="409" mass="41930">MRPPCDHDLVTAESTSTAMRWSMLAIALAATTSANVFINGVAFLIPALQSERGLNLASAGLLSSMAGFGLVVTLIAWGYVVDRIGERFVLAVGSALIAAAAVGAASVEPLWAVGVFLFLGGMAAASSNSASGRLVVGWFPPNQRGLVMGIRQAATPLGVALGALVIPRIAESYGVSAALLFPALVCGVSAVVCAVAVVDPPRPPRAEATQEVLANPYRESGLLWRIHAVSVLLVVPQAVLWTFTLVWLMTERGWSAESAGAMVTVAQVLGAGGRVAAGRWSDLLGSRLRPIRTIALAAAVTMGLFALTDWLDSPTSVALMVIAAVITVSDNGLAFTAIAEIAGPFWSGRALGAQNTSQHLASAVAAPLFGGLIGMVGYAAAFAVCALLPLVAVPVVPADNTFAKRTPGL</sequence>
<dbReference type="Proteomes" id="UP000467252">
    <property type="component" value="Chromosome"/>
</dbReference>
<feature type="transmembrane region" description="Helical" evidence="5">
    <location>
        <begin position="317"/>
        <end position="339"/>
    </location>
</feature>
<evidence type="ECO:0000313" key="8">
    <source>
        <dbReference type="Proteomes" id="UP000467252"/>
    </source>
</evidence>
<evidence type="ECO:0000313" key="7">
    <source>
        <dbReference type="EMBL" id="BBY79279.1"/>
    </source>
</evidence>
<feature type="transmembrane region" description="Helical" evidence="5">
    <location>
        <begin position="148"/>
        <end position="170"/>
    </location>
</feature>
<feature type="transmembrane region" description="Helical" evidence="5">
    <location>
        <begin position="226"/>
        <end position="248"/>
    </location>
</feature>
<comment type="subcellular location">
    <subcellularLocation>
        <location evidence="1">Cell membrane</location>
        <topology evidence="1">Multi-pass membrane protein</topology>
    </subcellularLocation>
</comment>
<feature type="transmembrane region" description="Helical" evidence="5">
    <location>
        <begin position="176"/>
        <end position="198"/>
    </location>
</feature>
<dbReference type="InterPro" id="IPR020846">
    <property type="entry name" value="MFS_dom"/>
</dbReference>
<keyword evidence="8" id="KW-1185">Reference proteome</keyword>